<dbReference type="Pfam" id="PF24466">
    <property type="entry name" value="DUF7578"/>
    <property type="match status" value="1"/>
</dbReference>
<dbReference type="VEuPathDB" id="TriTrypDB:C3747_17g621"/>
<proteinExistence type="predicted"/>
<dbReference type="VEuPathDB" id="TriTrypDB:TcG_10122"/>
<dbReference type="VEuPathDB" id="TriTrypDB:C4B63_408g14"/>
<dbReference type="VEuPathDB" id="TriTrypDB:TcCL_ESM03681"/>
<gene>
    <name evidence="2" type="ORF">C4B63_408g14</name>
</gene>
<name>A0A2V2UFR5_TRYCR</name>
<dbReference type="VEuPathDB" id="TriTrypDB:TcBrA4_0157850"/>
<evidence type="ECO:0000313" key="3">
    <source>
        <dbReference type="Proteomes" id="UP000246121"/>
    </source>
</evidence>
<feature type="domain" description="DUF7578" evidence="1">
    <location>
        <begin position="135"/>
        <end position="162"/>
    </location>
</feature>
<dbReference type="Proteomes" id="UP000246121">
    <property type="component" value="Unassembled WGS sequence"/>
</dbReference>
<evidence type="ECO:0000259" key="1">
    <source>
        <dbReference type="Pfam" id="PF24466"/>
    </source>
</evidence>
<sequence length="164" mass="17677">MKKGDNVAVLWPIASCVCCGVAVRPHGAPTRRCSADAWRTDHPAVRVPRPNAVGTAGRNSRECPLEPAAPAGRSWAVASGMLHRTGVLMAPRSGSCDGSDAATRHGVEGTQQPKWTMSSTNMRLSDSFGIMLAAGRPLMKDYNVTMEMFVREPDGYVQDQRLPE</sequence>
<dbReference type="EMBL" id="PRFA01000408">
    <property type="protein sequence ID" value="PWU83047.1"/>
    <property type="molecule type" value="Genomic_DNA"/>
</dbReference>
<comment type="caution">
    <text evidence="2">The sequence shown here is derived from an EMBL/GenBank/DDBJ whole genome shotgun (WGS) entry which is preliminary data.</text>
</comment>
<evidence type="ECO:0000313" key="2">
    <source>
        <dbReference type="EMBL" id="PWU83047.1"/>
    </source>
</evidence>
<dbReference type="VEuPathDB" id="TriTrypDB:ECC02_008932"/>
<dbReference type="AlphaFoldDB" id="A0A2V2UFR5"/>
<accession>A0A2V2UFR5</accession>
<reference evidence="2 3" key="1">
    <citation type="journal article" date="2018" name="Microb. Genom.">
        <title>Expanding an expanded genome: long-read sequencing of Trypanosoma cruzi.</title>
        <authorList>
            <person name="Berna L."/>
            <person name="Rodriguez M."/>
            <person name="Chiribao M.L."/>
            <person name="Parodi-Talice A."/>
            <person name="Pita S."/>
            <person name="Rijo G."/>
            <person name="Alvarez-Valin F."/>
            <person name="Robello C."/>
        </authorList>
    </citation>
    <scope>NUCLEOTIDE SEQUENCE [LARGE SCALE GENOMIC DNA]</scope>
    <source>
        <strain evidence="2 3">Dm28c</strain>
    </source>
</reference>
<dbReference type="InterPro" id="IPR056000">
    <property type="entry name" value="DUF7578"/>
</dbReference>
<organism evidence="2 3">
    <name type="scientific">Trypanosoma cruzi</name>
    <dbReference type="NCBI Taxonomy" id="5693"/>
    <lineage>
        <taxon>Eukaryota</taxon>
        <taxon>Discoba</taxon>
        <taxon>Euglenozoa</taxon>
        <taxon>Kinetoplastea</taxon>
        <taxon>Metakinetoplastina</taxon>
        <taxon>Trypanosomatida</taxon>
        <taxon>Trypanosomatidae</taxon>
        <taxon>Trypanosoma</taxon>
        <taxon>Schizotrypanum</taxon>
    </lineage>
</organism>
<protein>
    <submittedName>
        <fullName evidence="2">Putative retrotransposon hot spot (RHS) protein</fullName>
    </submittedName>
</protein>